<reference evidence="3 4" key="1">
    <citation type="submission" date="2023-08" db="EMBL/GenBank/DDBJ databases">
        <authorList>
            <person name="Folkvardsen B D."/>
            <person name="Norman A."/>
        </authorList>
    </citation>
    <scope>NUCLEOTIDE SEQUENCE [LARGE SCALE GENOMIC DNA]</scope>
    <source>
        <strain evidence="3 4">Mu0083</strain>
    </source>
</reference>
<dbReference type="InterPro" id="IPR025568">
    <property type="entry name" value="DUF4334"/>
</dbReference>
<dbReference type="EMBL" id="OY726394">
    <property type="protein sequence ID" value="CAJ1506256.1"/>
    <property type="molecule type" value="Genomic_DNA"/>
</dbReference>
<evidence type="ECO:0000259" key="1">
    <source>
        <dbReference type="Pfam" id="PF14231"/>
    </source>
</evidence>
<protein>
    <submittedName>
        <fullName evidence="3">GXWXG domain-containing protein</fullName>
    </submittedName>
</protein>
<dbReference type="Proteomes" id="UP001190336">
    <property type="component" value="Chromosome"/>
</dbReference>
<name>A0ABM9LX90_9MYCO</name>
<feature type="domain" description="GXWXG" evidence="1">
    <location>
        <begin position="23"/>
        <end position="80"/>
    </location>
</feature>
<gene>
    <name evidence="3" type="ORF">MU0083_003900</name>
</gene>
<evidence type="ECO:0000313" key="3">
    <source>
        <dbReference type="EMBL" id="CAJ1506256.1"/>
    </source>
</evidence>
<evidence type="ECO:0000259" key="2">
    <source>
        <dbReference type="Pfam" id="PF14232"/>
    </source>
</evidence>
<accession>A0ABM9LX90</accession>
<feature type="domain" description="DUF4334" evidence="2">
    <location>
        <begin position="128"/>
        <end position="181"/>
    </location>
</feature>
<dbReference type="Pfam" id="PF14232">
    <property type="entry name" value="DUF4334"/>
    <property type="match status" value="1"/>
</dbReference>
<dbReference type="Pfam" id="PF14231">
    <property type="entry name" value="GXWXG"/>
    <property type="match status" value="1"/>
</dbReference>
<keyword evidence="4" id="KW-1185">Reference proteome</keyword>
<dbReference type="InterPro" id="IPR025951">
    <property type="entry name" value="GXWXG_dom"/>
</dbReference>
<dbReference type="Gene3D" id="2.40.128.580">
    <property type="entry name" value="GXWXG domain"/>
    <property type="match status" value="2"/>
</dbReference>
<dbReference type="RefSeq" id="WP_308474541.1">
    <property type="nucleotide sequence ID" value="NZ_OY726394.1"/>
</dbReference>
<sequence length="186" mass="20378">MTGVSPLPEGTGPIVMPAADAMALFDSLPPCPVETLRGRWAGREVFSGGALDGALANVSWYGKQFDGVNAVHPLMVRDIHGRPFALNPAAVPMRMISHPIRAPRWVPRVAPRAMTLLKPILRARDYGADLTATTFRGVDTAAMAYRDRPVLDVFRLLDEHTVLGLMDYPGMTEPCFFVLQRDPQTP</sequence>
<evidence type="ECO:0000313" key="4">
    <source>
        <dbReference type="Proteomes" id="UP001190336"/>
    </source>
</evidence>
<proteinExistence type="predicted"/>
<organism evidence="3 4">
    <name type="scientific">[Mycobacterium] kokjensenii</name>
    <dbReference type="NCBI Taxonomy" id="3064287"/>
    <lineage>
        <taxon>Bacteria</taxon>
        <taxon>Bacillati</taxon>
        <taxon>Actinomycetota</taxon>
        <taxon>Actinomycetes</taxon>
        <taxon>Mycobacteriales</taxon>
        <taxon>Mycobacteriaceae</taxon>
        <taxon>Mycolicibacter</taxon>
    </lineage>
</organism>